<feature type="chain" id="PRO_5037272648" description="LamG-like jellyroll fold domain-containing protein" evidence="1">
    <location>
        <begin position="21"/>
        <end position="814"/>
    </location>
</feature>
<proteinExistence type="predicted"/>
<comment type="caution">
    <text evidence="2">The sequence shown here is derived from an EMBL/GenBank/DDBJ whole genome shotgun (WGS) entry which is preliminary data.</text>
</comment>
<organism evidence="2 3">
    <name type="scientific">Roseibacillus persicicus</name>
    <dbReference type="NCBI Taxonomy" id="454148"/>
    <lineage>
        <taxon>Bacteria</taxon>
        <taxon>Pseudomonadati</taxon>
        <taxon>Verrucomicrobiota</taxon>
        <taxon>Verrucomicrobiia</taxon>
        <taxon>Verrucomicrobiales</taxon>
        <taxon>Verrucomicrobiaceae</taxon>
        <taxon>Roseibacillus</taxon>
    </lineage>
</organism>
<evidence type="ECO:0000313" key="3">
    <source>
        <dbReference type="Proteomes" id="UP000644507"/>
    </source>
</evidence>
<gene>
    <name evidence="2" type="ORF">GCM10007100_18500</name>
</gene>
<dbReference type="InterPro" id="IPR013320">
    <property type="entry name" value="ConA-like_dom_sf"/>
</dbReference>
<sequence>MKVIKLCALLSIAAACSSQAQVTVSYSNFNFRGGTGNGGFGIFGTSSDGSVVTQDGNPYPTGQYTPVTDFQFRWDGLTLDTAGTGDDHIDFTLRITSNGAAAGNVQLGGEGIGVAGGVGTRIDEDDPATTDVDESESLLIEVVDVSVSEGTLGTVTFDGFTAAAAFAAAAGGGAPGLQFDVEADVNGTTGSLSRSGAGYLFGQLAPAWGGAASPSVTVDNPVYNALGQDTATGMRIFFRQSSFSFTFTEAAGAPSIFEFSLAEGGFGTFNETQGSYFTSGTPENEADGVYDQDSLQFFFDLENATEATLKRDGVVEQTLSNPTTGLITPATQPAGVYEYTLEVTNGTDTAVSQPITVYIEQPMVVSEFSTRSNAGQIGVGGKLPLFISAEGDFDFNDVTNGLFLSFTDQAETLTEAGAGGSNGDGELTLDYRNNTLFFSENLALTSQTGRLDVPVASIVAALEAANSPLTFPFDARAKLSAVNPAGTTTVDIDFTILDSQIVVELDAETFVVDSGVLENQYISPFVQALEVANGDVVDIAGNGSVTFNSGLGGVITLAESFQGFTSFQEGYRFQDVTHSLWIDVPETPEGGGLIIKWGNDAVGTSIGIDSGNLTAITVNNANASQVSAPIDAGWHHIAVTIDIGGTEPNSVIALYLDGILVDTGDSPAEVLTSWASSLTGALYSNIGGGGYAGQSAGLFDGGGFSNATSGVIRMYNGILDAATIEALAAEFIDNSAPIAIDSIEFNGSDLDIVASGLVVDTEYYLVQDTDLAGDFSTLIDTVIATSAVETFTDVDPTAVDPKSFYRVTSVPPVE</sequence>
<dbReference type="Proteomes" id="UP000644507">
    <property type="component" value="Unassembled WGS sequence"/>
</dbReference>
<name>A0A918TMF9_9BACT</name>
<keyword evidence="1" id="KW-0732">Signal</keyword>
<protein>
    <recommendedName>
        <fullName evidence="4">LamG-like jellyroll fold domain-containing protein</fullName>
    </recommendedName>
</protein>
<evidence type="ECO:0000313" key="2">
    <source>
        <dbReference type="EMBL" id="GHC52499.1"/>
    </source>
</evidence>
<reference evidence="2" key="1">
    <citation type="journal article" date="2014" name="Int. J. Syst. Evol. Microbiol.">
        <title>Complete genome sequence of Corynebacterium casei LMG S-19264T (=DSM 44701T), isolated from a smear-ripened cheese.</title>
        <authorList>
            <consortium name="US DOE Joint Genome Institute (JGI-PGF)"/>
            <person name="Walter F."/>
            <person name="Albersmeier A."/>
            <person name="Kalinowski J."/>
            <person name="Ruckert C."/>
        </authorList>
    </citation>
    <scope>NUCLEOTIDE SEQUENCE</scope>
    <source>
        <strain evidence="2">KCTC 12988</strain>
    </source>
</reference>
<evidence type="ECO:0000256" key="1">
    <source>
        <dbReference type="SAM" id="SignalP"/>
    </source>
</evidence>
<dbReference type="SUPFAM" id="SSF49899">
    <property type="entry name" value="Concanavalin A-like lectins/glucanases"/>
    <property type="match status" value="1"/>
</dbReference>
<accession>A0A918TMF9</accession>
<dbReference type="AlphaFoldDB" id="A0A918TMF9"/>
<keyword evidence="3" id="KW-1185">Reference proteome</keyword>
<dbReference type="RefSeq" id="WP_189569657.1">
    <property type="nucleotide sequence ID" value="NZ_BMXI01000007.1"/>
</dbReference>
<dbReference type="EMBL" id="BMXI01000007">
    <property type="protein sequence ID" value="GHC52499.1"/>
    <property type="molecule type" value="Genomic_DNA"/>
</dbReference>
<dbReference type="PROSITE" id="PS51257">
    <property type="entry name" value="PROKAR_LIPOPROTEIN"/>
    <property type="match status" value="1"/>
</dbReference>
<reference evidence="2" key="2">
    <citation type="submission" date="2020-09" db="EMBL/GenBank/DDBJ databases">
        <authorList>
            <person name="Sun Q."/>
            <person name="Kim S."/>
        </authorList>
    </citation>
    <scope>NUCLEOTIDE SEQUENCE</scope>
    <source>
        <strain evidence="2">KCTC 12988</strain>
    </source>
</reference>
<dbReference type="Pfam" id="PF13385">
    <property type="entry name" value="Laminin_G_3"/>
    <property type="match status" value="1"/>
</dbReference>
<dbReference type="Gene3D" id="2.60.120.200">
    <property type="match status" value="1"/>
</dbReference>
<evidence type="ECO:0008006" key="4">
    <source>
        <dbReference type="Google" id="ProtNLM"/>
    </source>
</evidence>
<feature type="signal peptide" evidence="1">
    <location>
        <begin position="1"/>
        <end position="20"/>
    </location>
</feature>